<evidence type="ECO:0000313" key="13">
    <source>
        <dbReference type="EMBL" id="SHK93871.1"/>
    </source>
</evidence>
<evidence type="ECO:0000256" key="10">
    <source>
        <dbReference type="ARBA" id="ARBA00023136"/>
    </source>
</evidence>
<evidence type="ECO:0000256" key="1">
    <source>
        <dbReference type="ARBA" id="ARBA00000085"/>
    </source>
</evidence>
<keyword evidence="8 11" id="KW-1133">Transmembrane helix</keyword>
<accession>A0A1M6WJL0</accession>
<evidence type="ECO:0000313" key="14">
    <source>
        <dbReference type="Proteomes" id="UP000184386"/>
    </source>
</evidence>
<dbReference type="Pfam" id="PF02518">
    <property type="entry name" value="HATPase_c"/>
    <property type="match status" value="1"/>
</dbReference>
<dbReference type="InterPro" id="IPR050351">
    <property type="entry name" value="BphY/WalK/GraS-like"/>
</dbReference>
<dbReference type="InterPro" id="IPR003594">
    <property type="entry name" value="HATPase_dom"/>
</dbReference>
<dbReference type="PROSITE" id="PS50109">
    <property type="entry name" value="HIS_KIN"/>
    <property type="match status" value="1"/>
</dbReference>
<keyword evidence="14" id="KW-1185">Reference proteome</keyword>
<evidence type="ECO:0000256" key="3">
    <source>
        <dbReference type="ARBA" id="ARBA00012438"/>
    </source>
</evidence>
<name>A0A1M6WJL0_9FIRM</name>
<evidence type="ECO:0000256" key="2">
    <source>
        <dbReference type="ARBA" id="ARBA00004651"/>
    </source>
</evidence>
<feature type="transmembrane region" description="Helical" evidence="11">
    <location>
        <begin position="6"/>
        <end position="26"/>
    </location>
</feature>
<dbReference type="PANTHER" id="PTHR45453:SF2">
    <property type="entry name" value="HISTIDINE KINASE"/>
    <property type="match status" value="1"/>
</dbReference>
<keyword evidence="6 11" id="KW-0812">Transmembrane</keyword>
<organism evidence="13 14">
    <name type="scientific">Anaerocolumna jejuensis DSM 15929</name>
    <dbReference type="NCBI Taxonomy" id="1121322"/>
    <lineage>
        <taxon>Bacteria</taxon>
        <taxon>Bacillati</taxon>
        <taxon>Bacillota</taxon>
        <taxon>Clostridia</taxon>
        <taxon>Lachnospirales</taxon>
        <taxon>Lachnospiraceae</taxon>
        <taxon>Anaerocolumna</taxon>
    </lineage>
</organism>
<protein>
    <recommendedName>
        <fullName evidence="3">histidine kinase</fullName>
        <ecNumber evidence="3">2.7.13.3</ecNumber>
    </recommendedName>
</protein>
<comment type="catalytic activity">
    <reaction evidence="1">
        <text>ATP + protein L-histidine = ADP + protein N-phospho-L-histidine.</text>
        <dbReference type="EC" id="2.7.13.3"/>
    </reaction>
</comment>
<dbReference type="GO" id="GO:0016036">
    <property type="term" value="P:cellular response to phosphate starvation"/>
    <property type="evidence" value="ECO:0007669"/>
    <property type="project" value="TreeGrafter"/>
</dbReference>
<comment type="subcellular location">
    <subcellularLocation>
        <location evidence="2">Cell membrane</location>
        <topology evidence="2">Multi-pass membrane protein</topology>
    </subcellularLocation>
</comment>
<evidence type="ECO:0000256" key="5">
    <source>
        <dbReference type="ARBA" id="ARBA00022679"/>
    </source>
</evidence>
<dbReference type="GO" id="GO:0000155">
    <property type="term" value="F:phosphorelay sensor kinase activity"/>
    <property type="evidence" value="ECO:0007669"/>
    <property type="project" value="TreeGrafter"/>
</dbReference>
<dbReference type="EMBL" id="FRAC01000020">
    <property type="protein sequence ID" value="SHK93871.1"/>
    <property type="molecule type" value="Genomic_DNA"/>
</dbReference>
<dbReference type="Proteomes" id="UP000184386">
    <property type="component" value="Unassembled WGS sequence"/>
</dbReference>
<evidence type="ECO:0000259" key="12">
    <source>
        <dbReference type="PROSITE" id="PS50109"/>
    </source>
</evidence>
<dbReference type="SMART" id="SM00387">
    <property type="entry name" value="HATPase_c"/>
    <property type="match status" value="1"/>
</dbReference>
<evidence type="ECO:0000256" key="9">
    <source>
        <dbReference type="ARBA" id="ARBA00023012"/>
    </source>
</evidence>
<evidence type="ECO:0000256" key="4">
    <source>
        <dbReference type="ARBA" id="ARBA00022475"/>
    </source>
</evidence>
<keyword evidence="10 11" id="KW-0472">Membrane</keyword>
<evidence type="ECO:0000256" key="7">
    <source>
        <dbReference type="ARBA" id="ARBA00022777"/>
    </source>
</evidence>
<proteinExistence type="predicted"/>
<dbReference type="EC" id="2.7.13.3" evidence="3"/>
<dbReference type="AlphaFoldDB" id="A0A1M6WJL0"/>
<dbReference type="STRING" id="1121322.SAMN02745136_03700"/>
<dbReference type="GO" id="GO:0005886">
    <property type="term" value="C:plasma membrane"/>
    <property type="evidence" value="ECO:0007669"/>
    <property type="project" value="UniProtKB-SubCell"/>
</dbReference>
<evidence type="ECO:0000256" key="11">
    <source>
        <dbReference type="SAM" id="Phobius"/>
    </source>
</evidence>
<dbReference type="InterPro" id="IPR036890">
    <property type="entry name" value="HATPase_C_sf"/>
</dbReference>
<dbReference type="GO" id="GO:0004721">
    <property type="term" value="F:phosphoprotein phosphatase activity"/>
    <property type="evidence" value="ECO:0007669"/>
    <property type="project" value="TreeGrafter"/>
</dbReference>
<dbReference type="Gene3D" id="3.30.565.10">
    <property type="entry name" value="Histidine kinase-like ATPase, C-terminal domain"/>
    <property type="match status" value="1"/>
</dbReference>
<dbReference type="PRINTS" id="PR00344">
    <property type="entry name" value="BCTRLSENSOR"/>
</dbReference>
<dbReference type="InterPro" id="IPR005467">
    <property type="entry name" value="His_kinase_dom"/>
</dbReference>
<keyword evidence="4" id="KW-1003">Cell membrane</keyword>
<keyword evidence="7" id="KW-0418">Kinase</keyword>
<evidence type="ECO:0000256" key="8">
    <source>
        <dbReference type="ARBA" id="ARBA00022989"/>
    </source>
</evidence>
<gene>
    <name evidence="13" type="ORF">SAMN02745136_03700</name>
</gene>
<keyword evidence="9" id="KW-0902">Two-component regulatory system</keyword>
<evidence type="ECO:0000256" key="6">
    <source>
        <dbReference type="ARBA" id="ARBA00022692"/>
    </source>
</evidence>
<feature type="domain" description="Histidine kinase" evidence="12">
    <location>
        <begin position="89"/>
        <end position="289"/>
    </location>
</feature>
<dbReference type="PANTHER" id="PTHR45453">
    <property type="entry name" value="PHOSPHATE REGULON SENSOR PROTEIN PHOR"/>
    <property type="match status" value="1"/>
</dbReference>
<keyword evidence="5" id="KW-0808">Transferase</keyword>
<sequence length="294" mass="34140">MASILYSCIILTFLCFLYLAVDFIAFSRKKKRMALLLEELSTEPRDLPEADNSLEKDYQKMILGLYLEMKKNFAYMEKEHQEQMEYYTMWMHQIKTPISAMELSLKNQKTQESRVIEGELFKIEQYVEMALHYIKIKNLSSDLVIREYEVSDIVKASVKKYASLFINKKLSVSIEPATMYVKTDSKWLSFLVEQLLSNAIKYTNEGGIKIRYKKNILIIEDTGIGIKEEDKERIFEKGYTGYNGRIDKKASGIGLYLVKKVADNLAIRVEIESKLGEGTKAVMIFPDCDRIMIE</sequence>
<dbReference type="SUPFAM" id="SSF55874">
    <property type="entry name" value="ATPase domain of HSP90 chaperone/DNA topoisomerase II/histidine kinase"/>
    <property type="match status" value="1"/>
</dbReference>
<reference evidence="13 14" key="1">
    <citation type="submission" date="2016-11" db="EMBL/GenBank/DDBJ databases">
        <authorList>
            <person name="Jaros S."/>
            <person name="Januszkiewicz K."/>
            <person name="Wedrychowicz H."/>
        </authorList>
    </citation>
    <scope>NUCLEOTIDE SEQUENCE [LARGE SCALE GENOMIC DNA]</scope>
    <source>
        <strain evidence="13 14">DSM 15929</strain>
    </source>
</reference>
<dbReference type="InterPro" id="IPR004358">
    <property type="entry name" value="Sig_transdc_His_kin-like_C"/>
</dbReference>